<reference evidence="2 3" key="1">
    <citation type="journal article" date="2015" name="Nature">
        <title>rRNA introns, odd ribosomes, and small enigmatic genomes across a large radiation of phyla.</title>
        <authorList>
            <person name="Brown C.T."/>
            <person name="Hug L.A."/>
            <person name="Thomas B.C."/>
            <person name="Sharon I."/>
            <person name="Castelle C.J."/>
            <person name="Singh A."/>
            <person name="Wilkins M.J."/>
            <person name="Williams K.H."/>
            <person name="Banfield J.F."/>
        </authorList>
    </citation>
    <scope>NUCLEOTIDE SEQUENCE [LARGE SCALE GENOMIC DNA]</scope>
</reference>
<dbReference type="EMBL" id="LBRS01000008">
    <property type="protein sequence ID" value="KKQ01454.1"/>
    <property type="molecule type" value="Genomic_DNA"/>
</dbReference>
<sequence>MIINIYYIFIAILIVSFLLALRSMKDFQLPKELQYLLSVKRIKGTIVFFKNKTVHYKKN</sequence>
<organism evidence="2 3">
    <name type="scientific">Candidatus Roizmanbacteria bacterium GW2011_GWA2_36_23</name>
    <dbReference type="NCBI Taxonomy" id="1618480"/>
    <lineage>
        <taxon>Bacteria</taxon>
        <taxon>Candidatus Roizmaniibacteriota</taxon>
    </lineage>
</organism>
<accession>A0A0G0GNP2</accession>
<protein>
    <submittedName>
        <fullName evidence="2">Uncharacterized protein</fullName>
    </submittedName>
</protein>
<comment type="caution">
    <text evidence="2">The sequence shown here is derived from an EMBL/GenBank/DDBJ whole genome shotgun (WGS) entry which is preliminary data.</text>
</comment>
<dbReference type="AlphaFoldDB" id="A0A0G0GNP2"/>
<evidence type="ECO:0000256" key="1">
    <source>
        <dbReference type="SAM" id="Phobius"/>
    </source>
</evidence>
<name>A0A0G0GNP2_9BACT</name>
<dbReference type="STRING" id="1618480.US11_C0008G0011"/>
<dbReference type="Proteomes" id="UP000034344">
    <property type="component" value="Unassembled WGS sequence"/>
</dbReference>
<feature type="transmembrane region" description="Helical" evidence="1">
    <location>
        <begin position="6"/>
        <end position="24"/>
    </location>
</feature>
<gene>
    <name evidence="2" type="ORF">US11_C0008G0011</name>
</gene>
<evidence type="ECO:0000313" key="2">
    <source>
        <dbReference type="EMBL" id="KKQ01454.1"/>
    </source>
</evidence>
<keyword evidence="1" id="KW-1133">Transmembrane helix</keyword>
<keyword evidence="1" id="KW-0812">Transmembrane</keyword>
<proteinExistence type="predicted"/>
<keyword evidence="1" id="KW-0472">Membrane</keyword>
<evidence type="ECO:0000313" key="3">
    <source>
        <dbReference type="Proteomes" id="UP000034344"/>
    </source>
</evidence>